<keyword evidence="5 17" id="KW-0121">Carboxypeptidase</keyword>
<reference evidence="18" key="2">
    <citation type="submission" date="2016-03" db="EMBL/GenBank/DDBJ databases">
        <authorList>
            <person name="Ploux O."/>
        </authorList>
    </citation>
    <scope>NUCLEOTIDE SEQUENCE [LARGE SCALE GENOMIC DNA]</scope>
    <source>
        <strain evidence="18">PP9</strain>
    </source>
</reference>
<evidence type="ECO:0000256" key="11">
    <source>
        <dbReference type="ARBA" id="ARBA00023316"/>
    </source>
</evidence>
<comment type="catalytic activity">
    <reaction evidence="12">
        <text>Preferential cleavage: (Ac)2-L-Lys-D-Ala-|-D-Ala. Also transpeptidation of peptidyl-alanyl moieties that are N-acyl substituents of D-alanine.</text>
        <dbReference type="EC" id="3.4.16.4"/>
    </reaction>
</comment>
<dbReference type="UniPathway" id="UPA00219"/>
<dbReference type="PANTHER" id="PTHR21581:SF11">
    <property type="entry name" value="D-ALANYL-D-ALANINE CARBOXYPEPTIDASE DACA"/>
    <property type="match status" value="1"/>
</dbReference>
<dbReference type="GO" id="GO:0009252">
    <property type="term" value="P:peptidoglycan biosynthetic process"/>
    <property type="evidence" value="ECO:0007669"/>
    <property type="project" value="UniProtKB-UniPathway"/>
</dbReference>
<evidence type="ECO:0000256" key="8">
    <source>
        <dbReference type="ARBA" id="ARBA00022801"/>
    </source>
</evidence>
<protein>
    <recommendedName>
        <fullName evidence="4">serine-type D-Ala-D-Ala carboxypeptidase</fullName>
        <ecNumber evidence="4">3.4.16.4</ecNumber>
    </recommendedName>
</protein>
<feature type="binding site" evidence="14">
    <location>
        <position position="256"/>
    </location>
    <ligand>
        <name>substrate</name>
    </ligand>
</feature>
<evidence type="ECO:0000313" key="17">
    <source>
        <dbReference type="EMBL" id="AMX00641.1"/>
    </source>
</evidence>
<keyword evidence="8" id="KW-0378">Hydrolase</keyword>
<evidence type="ECO:0000256" key="1">
    <source>
        <dbReference type="ARBA" id="ARBA00003217"/>
    </source>
</evidence>
<comment type="pathway">
    <text evidence="2">Cell wall biogenesis; peptidoglycan biosynthesis.</text>
</comment>
<dbReference type="KEGG" id="rst:ATY39_15185"/>
<dbReference type="SUPFAM" id="SSF56601">
    <property type="entry name" value="beta-lactamase/transpeptidase-like"/>
    <property type="match status" value="1"/>
</dbReference>
<dbReference type="InterPro" id="IPR015956">
    <property type="entry name" value="Peniciliin-bd_prot_C_sf"/>
</dbReference>
<evidence type="ECO:0000256" key="10">
    <source>
        <dbReference type="ARBA" id="ARBA00022984"/>
    </source>
</evidence>
<reference evidence="17 18" key="1">
    <citation type="journal article" date="2016" name="Genome Announc.">
        <title>Whole-Genome Sequence of Rummeliibacillus stabekisii Strain PP9 Isolated from Antarctic Soil.</title>
        <authorList>
            <person name="da Mota F.F."/>
            <person name="Vollu R.E."/>
            <person name="Jurelevicius D."/>
            <person name="Seldin L."/>
        </authorList>
    </citation>
    <scope>NUCLEOTIDE SEQUENCE [LARGE SCALE GENOMIC DNA]</scope>
    <source>
        <strain evidence="17 18">PP9</strain>
    </source>
</reference>
<dbReference type="InterPro" id="IPR037167">
    <property type="entry name" value="Peptidase_S11_C_sf"/>
</dbReference>
<feature type="domain" description="Peptidase S11 D-Ala-D-Ala carboxypeptidase A C-terminal" evidence="16">
    <location>
        <begin position="311"/>
        <end position="413"/>
    </location>
</feature>
<dbReference type="PANTHER" id="PTHR21581">
    <property type="entry name" value="D-ALANYL-D-ALANINE CARBOXYPEPTIDASE"/>
    <property type="match status" value="1"/>
</dbReference>
<name>A0A143HGL6_9BACL</name>
<evidence type="ECO:0000256" key="3">
    <source>
        <dbReference type="ARBA" id="ARBA00007164"/>
    </source>
</evidence>
<dbReference type="GO" id="GO:0006508">
    <property type="term" value="P:proteolysis"/>
    <property type="evidence" value="ECO:0007669"/>
    <property type="project" value="UniProtKB-KW"/>
</dbReference>
<dbReference type="Pfam" id="PF07943">
    <property type="entry name" value="PBP5_C"/>
    <property type="match status" value="1"/>
</dbReference>
<evidence type="ECO:0000256" key="13">
    <source>
        <dbReference type="PIRSR" id="PIRSR618044-1"/>
    </source>
</evidence>
<dbReference type="SMART" id="SM00936">
    <property type="entry name" value="PBP5_C"/>
    <property type="match status" value="1"/>
</dbReference>
<dbReference type="AlphaFoldDB" id="A0A143HGL6"/>
<dbReference type="InterPro" id="IPR001967">
    <property type="entry name" value="Peptidase_S11_N"/>
</dbReference>
<dbReference type="InterPro" id="IPR018044">
    <property type="entry name" value="Peptidase_S11"/>
</dbReference>
<comment type="similarity">
    <text evidence="3 15">Belongs to the peptidase S11 family.</text>
</comment>
<dbReference type="GO" id="GO:0071555">
    <property type="term" value="P:cell wall organization"/>
    <property type="evidence" value="ECO:0007669"/>
    <property type="project" value="UniProtKB-KW"/>
</dbReference>
<keyword evidence="7" id="KW-0732">Signal</keyword>
<keyword evidence="9" id="KW-0133">Cell shape</keyword>
<feature type="active site" description="Proton acceptor" evidence="13">
    <location>
        <position position="70"/>
    </location>
</feature>
<feature type="active site" description="Proton acceptor" evidence="13">
    <location>
        <position position="67"/>
    </location>
</feature>
<evidence type="ECO:0000256" key="12">
    <source>
        <dbReference type="ARBA" id="ARBA00034000"/>
    </source>
</evidence>
<keyword evidence="10" id="KW-0573">Peptidoglycan synthesis</keyword>
<organism evidence="17 18">
    <name type="scientific">Rummeliibacillus stabekisii</name>
    <dbReference type="NCBI Taxonomy" id="241244"/>
    <lineage>
        <taxon>Bacteria</taxon>
        <taxon>Bacillati</taxon>
        <taxon>Bacillota</taxon>
        <taxon>Bacilli</taxon>
        <taxon>Bacillales</taxon>
        <taxon>Caryophanaceae</taxon>
        <taxon>Rummeliibacillus</taxon>
    </lineage>
</organism>
<keyword evidence="11" id="KW-0961">Cell wall biogenesis/degradation</keyword>
<evidence type="ECO:0000256" key="4">
    <source>
        <dbReference type="ARBA" id="ARBA00012448"/>
    </source>
</evidence>
<dbReference type="STRING" id="241244.ATY39_15185"/>
<dbReference type="SUPFAM" id="SSF69189">
    <property type="entry name" value="Penicillin-binding protein associated domain"/>
    <property type="match status" value="1"/>
</dbReference>
<evidence type="ECO:0000313" key="18">
    <source>
        <dbReference type="Proteomes" id="UP000076021"/>
    </source>
</evidence>
<evidence type="ECO:0000256" key="14">
    <source>
        <dbReference type="PIRSR" id="PIRSR618044-2"/>
    </source>
</evidence>
<dbReference type="EC" id="3.4.16.4" evidence="4"/>
<dbReference type="Pfam" id="PF00768">
    <property type="entry name" value="Peptidase_S11"/>
    <property type="match status" value="1"/>
</dbReference>
<feature type="active site" evidence="13">
    <location>
        <position position="131"/>
    </location>
</feature>
<dbReference type="Gene3D" id="2.60.410.10">
    <property type="entry name" value="D-Ala-D-Ala carboxypeptidase, C-terminal domain"/>
    <property type="match status" value="1"/>
</dbReference>
<gene>
    <name evidence="17" type="ORF">ATY39_15185</name>
</gene>
<evidence type="ECO:0000259" key="16">
    <source>
        <dbReference type="SMART" id="SM00936"/>
    </source>
</evidence>
<keyword evidence="6" id="KW-0645">Protease</keyword>
<evidence type="ECO:0000256" key="5">
    <source>
        <dbReference type="ARBA" id="ARBA00022645"/>
    </source>
</evidence>
<dbReference type="Proteomes" id="UP000076021">
    <property type="component" value="Chromosome"/>
</dbReference>
<evidence type="ECO:0000256" key="6">
    <source>
        <dbReference type="ARBA" id="ARBA00022670"/>
    </source>
</evidence>
<evidence type="ECO:0000256" key="7">
    <source>
        <dbReference type="ARBA" id="ARBA00022729"/>
    </source>
</evidence>
<dbReference type="InterPro" id="IPR012338">
    <property type="entry name" value="Beta-lactam/transpept-like"/>
</dbReference>
<dbReference type="Gene3D" id="3.40.710.10">
    <property type="entry name" value="DD-peptidase/beta-lactamase superfamily"/>
    <property type="match status" value="1"/>
</dbReference>
<comment type="function">
    <text evidence="1">Removes C-terminal D-alanyl residues from sugar-peptide cell wall precursors.</text>
</comment>
<accession>A0A143HGL6</accession>
<dbReference type="OrthoDB" id="9791132at2"/>
<sequence length="432" mass="47065">MKKGRISKILSIMLAVVMVLSSFTLVGTKASAADNLGLNVKAAILVDADSGKILYEKNAKQALGIASMTKMMTEYILLDAINDGKVKWDQKYKVSDYAYKISQDRALSNVPLRADGEYSIKELYEAMAIYSANAATIAIAETIAGSETEFLSLMKKKAKELGLKNYHFVNSTGLNNEQLQGMQPTGTSASDENKMPATSVARLAYHLLKDHPEVLETSSIPRKTFRAGTDDAIKMDNWNFMLPGLVYHYEGVDGLKTGTTDYAGQCFTGTAKRNGTRLIAVVMHAEGNNGDRHKARFDAAKTLFDYGFGQFTTEEILPAGHVFKNQKSVAIKEGKEKSVKVATKDAISMMVKTSEADDYTAKLVVDKKSLNAPVKKGTVVGHVKINKKSGKDYGFIDGTSANAKVVTTETVEKAGFISLTFKKVGSFFKGLF</sequence>
<dbReference type="PRINTS" id="PR00725">
    <property type="entry name" value="DADACBPTASE1"/>
</dbReference>
<keyword evidence="18" id="KW-1185">Reference proteome</keyword>
<evidence type="ECO:0000256" key="9">
    <source>
        <dbReference type="ARBA" id="ARBA00022960"/>
    </source>
</evidence>
<proteinExistence type="inferred from homology"/>
<evidence type="ECO:0000256" key="15">
    <source>
        <dbReference type="RuleBase" id="RU004016"/>
    </source>
</evidence>
<dbReference type="InterPro" id="IPR012907">
    <property type="entry name" value="Peptidase_S11_C"/>
</dbReference>
<dbReference type="GO" id="GO:0008360">
    <property type="term" value="P:regulation of cell shape"/>
    <property type="evidence" value="ECO:0007669"/>
    <property type="project" value="UniProtKB-KW"/>
</dbReference>
<evidence type="ECO:0000256" key="2">
    <source>
        <dbReference type="ARBA" id="ARBA00004752"/>
    </source>
</evidence>
<dbReference type="GO" id="GO:0009002">
    <property type="term" value="F:serine-type D-Ala-D-Ala carboxypeptidase activity"/>
    <property type="evidence" value="ECO:0007669"/>
    <property type="project" value="UniProtKB-EC"/>
</dbReference>
<dbReference type="EMBL" id="CP014806">
    <property type="protein sequence ID" value="AMX00641.1"/>
    <property type="molecule type" value="Genomic_DNA"/>
</dbReference>